<name>A0ABX7NUN1_9BACT</name>
<accession>A0ABX7NUN1</accession>
<dbReference type="SUPFAM" id="SSF53474">
    <property type="entry name" value="alpha/beta-Hydrolases"/>
    <property type="match status" value="1"/>
</dbReference>
<evidence type="ECO:0000313" key="2">
    <source>
        <dbReference type="Proteomes" id="UP000662747"/>
    </source>
</evidence>
<organism evidence="1 2">
    <name type="scientific">Pyxidicoccus parkwayensis</name>
    <dbReference type="NCBI Taxonomy" id="2813578"/>
    <lineage>
        <taxon>Bacteria</taxon>
        <taxon>Pseudomonadati</taxon>
        <taxon>Myxococcota</taxon>
        <taxon>Myxococcia</taxon>
        <taxon>Myxococcales</taxon>
        <taxon>Cystobacterineae</taxon>
        <taxon>Myxococcaceae</taxon>
        <taxon>Pyxidicoccus</taxon>
    </lineage>
</organism>
<sequence length="222" mass="23972">MLPEPSPGVLPHTGEPEGGLPYRLFVSGESSEVNPQRLVVWLHPSGSDGLELVEPLAEDFVRRGFALLTLSRKNFADWKGADANRVMAKVLPDAARVPGVDARRPVLLGFSAGAQMALELWSARPDAFSGLVLLAGAPRFSRGDELTPPRGTAYTRVPMLAVVGEDDGDGPALWRKAQETWSAAGVPLQTRVVSDLGHEWLLKEPTEREAMLAWLAALPPVQ</sequence>
<protein>
    <recommendedName>
        <fullName evidence="3">Phospholipase/carboxylesterase</fullName>
    </recommendedName>
</protein>
<dbReference type="Gene3D" id="3.40.50.1820">
    <property type="entry name" value="alpha/beta hydrolase"/>
    <property type="match status" value="1"/>
</dbReference>
<reference evidence="1 2" key="1">
    <citation type="submission" date="2021-02" db="EMBL/GenBank/DDBJ databases">
        <title>De Novo genome assembly of isolated myxobacteria.</title>
        <authorList>
            <person name="Stevens D.C."/>
        </authorList>
    </citation>
    <scope>NUCLEOTIDE SEQUENCE [LARGE SCALE GENOMIC DNA]</scope>
    <source>
        <strain evidence="2">SCPEA02</strain>
    </source>
</reference>
<dbReference type="EMBL" id="CP071090">
    <property type="protein sequence ID" value="QSQ21091.1"/>
    <property type="molecule type" value="Genomic_DNA"/>
</dbReference>
<dbReference type="InterPro" id="IPR029058">
    <property type="entry name" value="AB_hydrolase_fold"/>
</dbReference>
<evidence type="ECO:0008006" key="3">
    <source>
        <dbReference type="Google" id="ProtNLM"/>
    </source>
</evidence>
<dbReference type="Proteomes" id="UP000662747">
    <property type="component" value="Chromosome"/>
</dbReference>
<proteinExistence type="predicted"/>
<gene>
    <name evidence="1" type="ORF">JY651_38745</name>
</gene>
<evidence type="ECO:0000313" key="1">
    <source>
        <dbReference type="EMBL" id="QSQ21091.1"/>
    </source>
</evidence>
<keyword evidence="2" id="KW-1185">Reference proteome</keyword>
<dbReference type="RefSeq" id="WP_206722670.1">
    <property type="nucleotide sequence ID" value="NZ_CP071090.1"/>
</dbReference>